<protein>
    <submittedName>
        <fullName evidence="2">1-acyl-sn-glycerol-3-phosphate acyltransferase</fullName>
    </submittedName>
</protein>
<keyword evidence="2" id="KW-0012">Acyltransferase</keyword>
<dbReference type="PANTHER" id="PTHR30068">
    <property type="entry name" value="URONATE ISOMERASE"/>
    <property type="match status" value="1"/>
</dbReference>
<organism evidence="2 3">
    <name type="scientific">Halomonas gemina</name>
    <dbReference type="NCBI Taxonomy" id="2945105"/>
    <lineage>
        <taxon>Bacteria</taxon>
        <taxon>Pseudomonadati</taxon>
        <taxon>Pseudomonadota</taxon>
        <taxon>Gammaproteobacteria</taxon>
        <taxon>Oceanospirillales</taxon>
        <taxon>Halomonadaceae</taxon>
        <taxon>Halomonas</taxon>
    </lineage>
</organism>
<accession>A0ABT0SW34</accession>
<dbReference type="GO" id="GO:0016746">
    <property type="term" value="F:acyltransferase activity"/>
    <property type="evidence" value="ECO:0007669"/>
    <property type="project" value="UniProtKB-KW"/>
</dbReference>
<evidence type="ECO:0000313" key="3">
    <source>
        <dbReference type="Proteomes" id="UP001165369"/>
    </source>
</evidence>
<sequence>MTETHDTPAHDPWAEIRPYQDDEVAEVLERLAHDPELLDALTRYRLPRLSRFMPRLSRLLASVAIRREVRGVAGVHDFQMRIASYMQRMIRTSTDTFEVAGLETLDPDTAYLFIGNHRDISLDPAFVNYALYLAGRDTVRIAIGDNLLKKPYVNDLMRLNKSFIVPRSARGKRAMLAAYQNLSAYIRHSILEDNHSIWMAQREGRAKDGIDRTDPAILKMLTMARRGRERQASIGEAIAELRLVPVSISYEYDPCDLQKARELHAMQTSGNYEKSEFEDIRSIVAGITGHKGRVQLTFGTPLTANFDDPEAVAAEIDRQVLAGYHLFPSHFLALEALGEAPDLLDLSEVSDADRARFQARLQEVPDELRHWWLAQYANPVLHKAGRCQ</sequence>
<reference evidence="2" key="1">
    <citation type="submission" date="2022-05" db="EMBL/GenBank/DDBJ databases">
        <title>Halomonas geminus sp. nov. and Halomonas llamarensis sp. nov. isolated from high-altitude salars of the Atacama Desert.</title>
        <authorList>
            <person name="Hintersatz C."/>
            <person name="Rojas L.A."/>
            <person name="Wei T.-S."/>
            <person name="Kutschke S."/>
            <person name="Lehmann F."/>
            <person name="Jain R."/>
            <person name="Pollmann K."/>
        </authorList>
    </citation>
    <scope>NUCLEOTIDE SEQUENCE</scope>
    <source>
        <strain evidence="2">ATCH28</strain>
    </source>
</reference>
<dbReference type="SUPFAM" id="SSF69593">
    <property type="entry name" value="Glycerol-3-phosphate (1)-acyltransferase"/>
    <property type="match status" value="1"/>
</dbReference>
<dbReference type="PANTHER" id="PTHR30068:SF3">
    <property type="entry name" value="PHOSPHOLIPID_GLYCEROL ACYLTRANSFERASE DOMAIN-CONTAINING PROTEIN"/>
    <property type="match status" value="1"/>
</dbReference>
<name>A0ABT0SW34_9GAMM</name>
<dbReference type="Proteomes" id="UP001165369">
    <property type="component" value="Unassembled WGS sequence"/>
</dbReference>
<comment type="caution">
    <text evidence="2">The sequence shown here is derived from an EMBL/GenBank/DDBJ whole genome shotgun (WGS) entry which is preliminary data.</text>
</comment>
<dbReference type="RefSeq" id="WP_250058897.1">
    <property type="nucleotide sequence ID" value="NZ_JAMJPK010000001.1"/>
</dbReference>
<proteinExistence type="predicted"/>
<feature type="domain" description="Phospholipid/glycerol acyltransferase" evidence="1">
    <location>
        <begin position="97"/>
        <end position="178"/>
    </location>
</feature>
<evidence type="ECO:0000259" key="1">
    <source>
        <dbReference type="Pfam" id="PF01553"/>
    </source>
</evidence>
<dbReference type="InterPro" id="IPR002123">
    <property type="entry name" value="Plipid/glycerol_acylTrfase"/>
</dbReference>
<keyword evidence="2" id="KW-0808">Transferase</keyword>
<dbReference type="Pfam" id="PF01553">
    <property type="entry name" value="Acyltransferase"/>
    <property type="match status" value="1"/>
</dbReference>
<dbReference type="EMBL" id="JAMJPK010000001">
    <property type="protein sequence ID" value="MCL7938876.1"/>
    <property type="molecule type" value="Genomic_DNA"/>
</dbReference>
<keyword evidence="3" id="KW-1185">Reference proteome</keyword>
<evidence type="ECO:0000313" key="2">
    <source>
        <dbReference type="EMBL" id="MCL7938876.1"/>
    </source>
</evidence>
<gene>
    <name evidence="2" type="ORF">M8009_00980</name>
</gene>